<evidence type="ECO:0000313" key="6">
    <source>
        <dbReference type="Proteomes" id="UP000092605"/>
    </source>
</evidence>
<dbReference type="STRING" id="1121328.JWYL7_0443"/>
<dbReference type="EMBL" id="LSFY01000001">
    <property type="protein sequence ID" value="KXZ39368.1"/>
    <property type="molecule type" value="Genomic_DNA"/>
</dbReference>
<evidence type="ECO:0000256" key="1">
    <source>
        <dbReference type="ARBA" id="ARBA00023125"/>
    </source>
</evidence>
<dbReference type="PATRIC" id="fig|1121328.3.peg.443"/>
<dbReference type="PROSITE" id="PS01081">
    <property type="entry name" value="HTH_TETR_1"/>
    <property type="match status" value="1"/>
</dbReference>
<dbReference type="Proteomes" id="UP000092605">
    <property type="component" value="Unassembled WGS sequence"/>
</dbReference>
<evidence type="ECO:0000313" key="4">
    <source>
        <dbReference type="EMBL" id="KXZ39368.1"/>
    </source>
</evidence>
<dbReference type="InterPro" id="IPR023772">
    <property type="entry name" value="DNA-bd_HTH_TetR-type_CS"/>
</dbReference>
<gene>
    <name evidence="4" type="ORF">JWYL7_0443</name>
    <name evidence="5" type="ORF">SAMN05661008_00446</name>
</gene>
<dbReference type="EMBL" id="FRBG01000002">
    <property type="protein sequence ID" value="SHK54347.1"/>
    <property type="molecule type" value="Genomic_DNA"/>
</dbReference>
<feature type="DNA-binding region" description="H-T-H motif" evidence="2">
    <location>
        <begin position="29"/>
        <end position="48"/>
    </location>
</feature>
<protein>
    <submittedName>
        <fullName evidence="4">Transcriptional regulator, TetR family</fullName>
    </submittedName>
</protein>
<reference evidence="4 6" key="1">
    <citation type="submission" date="2016-02" db="EMBL/GenBank/DDBJ databases">
        <title>Draft genome sequence for Clostridium paradoxum JW-YL-7.</title>
        <authorList>
            <person name="Utturkar S.M."/>
            <person name="Lancaster A."/>
            <person name="Poole F.L."/>
            <person name="Adams M.W."/>
            <person name="Brown S.D."/>
        </authorList>
    </citation>
    <scope>NUCLEOTIDE SEQUENCE [LARGE SCALE GENOMIC DNA]</scope>
    <source>
        <strain evidence="4 6">JW-YL-7</strain>
    </source>
</reference>
<accession>A0A150FP95</accession>
<feature type="domain" description="HTH tetR-type" evidence="3">
    <location>
        <begin position="6"/>
        <end position="66"/>
    </location>
</feature>
<dbReference type="PROSITE" id="PS50977">
    <property type="entry name" value="HTH_TETR_2"/>
    <property type="match status" value="1"/>
</dbReference>
<evidence type="ECO:0000313" key="5">
    <source>
        <dbReference type="EMBL" id="SHK54347.1"/>
    </source>
</evidence>
<dbReference type="PANTHER" id="PTHR43479">
    <property type="entry name" value="ACREF/ENVCD OPERON REPRESSOR-RELATED"/>
    <property type="match status" value="1"/>
</dbReference>
<dbReference type="PRINTS" id="PR00455">
    <property type="entry name" value="HTHTETR"/>
</dbReference>
<evidence type="ECO:0000313" key="7">
    <source>
        <dbReference type="Proteomes" id="UP000323392"/>
    </source>
</evidence>
<dbReference type="InterPro" id="IPR001647">
    <property type="entry name" value="HTH_TetR"/>
</dbReference>
<dbReference type="Proteomes" id="UP000323392">
    <property type="component" value="Unassembled WGS sequence"/>
</dbReference>
<name>A0A150FP95_CLOPD</name>
<dbReference type="Gene3D" id="1.10.357.10">
    <property type="entry name" value="Tetracycline Repressor, domain 2"/>
    <property type="match status" value="1"/>
</dbReference>
<keyword evidence="7" id="KW-1185">Reference proteome</keyword>
<sequence>MSDKSFEKRDELIKVAIDEFGENGYDKASLNNILKKANISKGTFYYHFKNKEELYIYLVEMLIQEKKKFFIENVDANVFAKDIFTIFIELGKAGIKFAKENPSISKFSESFIREKGNSIYNKVTKRFNFQNDDYMNALIEASYERGEIRDDLPKEFVKNVISYLFTNITEIVKLEKITDYEEAINNLIKFLKDGLSSS</sequence>
<dbReference type="RefSeq" id="WP_066068429.1">
    <property type="nucleotide sequence ID" value="NZ_FRBG01000002.1"/>
</dbReference>
<dbReference type="InterPro" id="IPR036271">
    <property type="entry name" value="Tet_transcr_reg_TetR-rel_C_sf"/>
</dbReference>
<dbReference type="InterPro" id="IPR050624">
    <property type="entry name" value="HTH-type_Tx_Regulator"/>
</dbReference>
<dbReference type="InterPro" id="IPR009057">
    <property type="entry name" value="Homeodomain-like_sf"/>
</dbReference>
<comment type="caution">
    <text evidence="4">The sequence shown here is derived from an EMBL/GenBank/DDBJ whole genome shotgun (WGS) entry which is preliminary data.</text>
</comment>
<dbReference type="SUPFAM" id="SSF46689">
    <property type="entry name" value="Homeodomain-like"/>
    <property type="match status" value="1"/>
</dbReference>
<dbReference type="AlphaFoldDB" id="A0A150FP95"/>
<keyword evidence="1 2" id="KW-0238">DNA-binding</keyword>
<organism evidence="4 6">
    <name type="scientific">Alkalithermobacter thermoalcaliphilus JW-YL-7 = DSM 7308</name>
    <dbReference type="NCBI Taxonomy" id="1121328"/>
    <lineage>
        <taxon>Bacteria</taxon>
        <taxon>Bacillati</taxon>
        <taxon>Bacillota</taxon>
        <taxon>Clostridia</taxon>
        <taxon>Peptostreptococcales</taxon>
        <taxon>Tepidibacteraceae</taxon>
        <taxon>Alkalithermobacter</taxon>
    </lineage>
</organism>
<dbReference type="GO" id="GO:0003677">
    <property type="term" value="F:DNA binding"/>
    <property type="evidence" value="ECO:0007669"/>
    <property type="project" value="UniProtKB-UniRule"/>
</dbReference>
<dbReference type="OrthoDB" id="6430772at2"/>
<evidence type="ECO:0000256" key="2">
    <source>
        <dbReference type="PROSITE-ProRule" id="PRU00335"/>
    </source>
</evidence>
<dbReference type="Pfam" id="PF00440">
    <property type="entry name" value="TetR_N"/>
    <property type="match status" value="1"/>
</dbReference>
<reference evidence="5 7" key="2">
    <citation type="submission" date="2016-11" db="EMBL/GenBank/DDBJ databases">
        <authorList>
            <person name="Varghese N."/>
            <person name="Submissions S."/>
        </authorList>
    </citation>
    <scope>NUCLEOTIDE SEQUENCE [LARGE SCALE GENOMIC DNA]</scope>
    <source>
        <strain evidence="5 7">DSM 7308</strain>
    </source>
</reference>
<dbReference type="SUPFAM" id="SSF48498">
    <property type="entry name" value="Tetracyclin repressor-like, C-terminal domain"/>
    <property type="match status" value="1"/>
</dbReference>
<evidence type="ECO:0000259" key="3">
    <source>
        <dbReference type="PROSITE" id="PS50977"/>
    </source>
</evidence>
<dbReference type="PANTHER" id="PTHR43479:SF11">
    <property type="entry name" value="ACREF_ENVCD OPERON REPRESSOR-RELATED"/>
    <property type="match status" value="1"/>
</dbReference>
<proteinExistence type="predicted"/>